<dbReference type="PANTHER" id="PTHR12110">
    <property type="entry name" value="HYDROXYPYRUVATE ISOMERASE"/>
    <property type="match status" value="1"/>
</dbReference>
<evidence type="ECO:0000313" key="3">
    <source>
        <dbReference type="Proteomes" id="UP000593765"/>
    </source>
</evidence>
<dbReference type="KEGG" id="hbs:IPV69_11005"/>
<dbReference type="InterPro" id="IPR036237">
    <property type="entry name" value="Xyl_isomerase-like_sf"/>
</dbReference>
<dbReference type="InterPro" id="IPR050312">
    <property type="entry name" value="IolE/XylAMocC-like"/>
</dbReference>
<reference evidence="2 3" key="1">
    <citation type="submission" date="2020-10" db="EMBL/GenBank/DDBJ databases">
        <title>Wide distribution of Phycisphaera-like planctomycetes from WD2101 soil group in peatlands and genome analysis of the first cultivated representative.</title>
        <authorList>
            <person name="Dedysh S.N."/>
            <person name="Beletsky A.V."/>
            <person name="Ivanova A."/>
            <person name="Kulichevskaya I.S."/>
            <person name="Suzina N.E."/>
            <person name="Philippov D.A."/>
            <person name="Rakitin A.L."/>
            <person name="Mardanov A.V."/>
            <person name="Ravin N.V."/>
        </authorList>
    </citation>
    <scope>NUCLEOTIDE SEQUENCE [LARGE SCALE GENOMIC DNA]</scope>
    <source>
        <strain evidence="2 3">M1803</strain>
    </source>
</reference>
<proteinExistence type="predicted"/>
<evidence type="ECO:0000259" key="1">
    <source>
        <dbReference type="Pfam" id="PF01261"/>
    </source>
</evidence>
<dbReference type="SUPFAM" id="SSF51658">
    <property type="entry name" value="Xylose isomerase-like"/>
    <property type="match status" value="1"/>
</dbReference>
<accession>A0A7M2X338</accession>
<evidence type="ECO:0000313" key="2">
    <source>
        <dbReference type="EMBL" id="QOV91842.1"/>
    </source>
</evidence>
<feature type="domain" description="Xylose isomerase-like TIM barrel" evidence="1">
    <location>
        <begin position="22"/>
        <end position="286"/>
    </location>
</feature>
<dbReference type="EMBL" id="CP063458">
    <property type="protein sequence ID" value="QOV91842.1"/>
    <property type="molecule type" value="Genomic_DNA"/>
</dbReference>
<name>A0A7M2X338_9BACT</name>
<gene>
    <name evidence="2" type="ORF">IPV69_11005</name>
</gene>
<organism evidence="2 3">
    <name type="scientific">Humisphaera borealis</name>
    <dbReference type="NCBI Taxonomy" id="2807512"/>
    <lineage>
        <taxon>Bacteria</taxon>
        <taxon>Pseudomonadati</taxon>
        <taxon>Planctomycetota</taxon>
        <taxon>Phycisphaerae</taxon>
        <taxon>Tepidisphaerales</taxon>
        <taxon>Tepidisphaeraceae</taxon>
        <taxon>Humisphaera</taxon>
    </lineage>
</organism>
<dbReference type="AlphaFoldDB" id="A0A7M2X338"/>
<dbReference type="Pfam" id="PF01261">
    <property type="entry name" value="AP_endonuc_2"/>
    <property type="match status" value="1"/>
</dbReference>
<dbReference type="Proteomes" id="UP000593765">
    <property type="component" value="Chromosome"/>
</dbReference>
<protein>
    <submittedName>
        <fullName evidence="2">TIM barrel protein</fullName>
    </submittedName>
</protein>
<dbReference type="InterPro" id="IPR013022">
    <property type="entry name" value="Xyl_isomerase-like_TIM-brl"/>
</dbReference>
<dbReference type="Gene3D" id="3.20.20.150">
    <property type="entry name" value="Divalent-metal-dependent TIM barrel enzymes"/>
    <property type="match status" value="1"/>
</dbReference>
<sequence length="295" mass="31715">MQLTFNTAIAPQWDLTRVPSMARAMGYAAVEVHLPNAAEADPAAGSIVADRDLVGLVFAQAEVQLAGLAAGIRFCDSAHDPAPDAIRRMIELARRLRCPRLRVLDAEAQPGRSRTDAVLRLADKLLPLADRAADAGVQLLIQNAITCRTASSMWRLLEQVGHPALACAWDPLASVAAGEDPMVPIPVLNSRIQLVVLRDATLSSHARAKGVDERSSWRQANAERWPRTSRDVVSLCRPGDGELDLRRSIDRLSGIGFAGPVVVSYPPELPPEVGPAEALLGQAAETWKAWTAKVG</sequence>
<dbReference type="RefSeq" id="WP_206295159.1">
    <property type="nucleotide sequence ID" value="NZ_CP063458.1"/>
</dbReference>
<keyword evidence="3" id="KW-1185">Reference proteome</keyword>